<gene>
    <name evidence="8" type="ORF">DVJ77_16275</name>
</gene>
<dbReference type="RefSeq" id="WP_114846583.1">
    <property type="nucleotide sequence ID" value="NZ_JBHSPE010000025.1"/>
</dbReference>
<evidence type="ECO:0000256" key="4">
    <source>
        <dbReference type="ARBA" id="ARBA00022989"/>
    </source>
</evidence>
<protein>
    <submittedName>
        <fullName evidence="8">RDD family protein</fullName>
    </submittedName>
</protein>
<dbReference type="EMBL" id="QQAH01000016">
    <property type="protein sequence ID" value="RDD80458.1"/>
    <property type="molecule type" value="Genomic_DNA"/>
</dbReference>
<feature type="transmembrane region" description="Helical" evidence="6">
    <location>
        <begin position="67"/>
        <end position="88"/>
    </location>
</feature>
<comment type="subcellular location">
    <subcellularLocation>
        <location evidence="1">Cell membrane</location>
        <topology evidence="1">Multi-pass membrane protein</topology>
    </subcellularLocation>
</comment>
<evidence type="ECO:0000256" key="6">
    <source>
        <dbReference type="SAM" id="Phobius"/>
    </source>
</evidence>
<proteinExistence type="predicted"/>
<dbReference type="AlphaFoldDB" id="A0A369UL57"/>
<name>A0A369UL57_9GAMM</name>
<dbReference type="GO" id="GO:0005886">
    <property type="term" value="C:plasma membrane"/>
    <property type="evidence" value="ECO:0007669"/>
    <property type="project" value="UniProtKB-SubCell"/>
</dbReference>
<comment type="caution">
    <text evidence="8">The sequence shown here is derived from an EMBL/GenBank/DDBJ whole genome shotgun (WGS) entry which is preliminary data.</text>
</comment>
<evidence type="ECO:0000256" key="2">
    <source>
        <dbReference type="ARBA" id="ARBA00022475"/>
    </source>
</evidence>
<reference evidence="8 9" key="1">
    <citation type="submission" date="2018-07" db="EMBL/GenBank/DDBJ databases">
        <title>Dyella tabacisoli L4-6T, whole genome shotgun sequence.</title>
        <authorList>
            <person name="Zhou X.-K."/>
            <person name="Li W.-J."/>
            <person name="Duan Y.-Q."/>
        </authorList>
    </citation>
    <scope>NUCLEOTIDE SEQUENCE [LARGE SCALE GENOMIC DNA]</scope>
    <source>
        <strain evidence="8 9">L4-6</strain>
    </source>
</reference>
<evidence type="ECO:0000259" key="7">
    <source>
        <dbReference type="Pfam" id="PF06271"/>
    </source>
</evidence>
<feature type="transmembrane region" description="Helical" evidence="6">
    <location>
        <begin position="37"/>
        <end position="61"/>
    </location>
</feature>
<dbReference type="InterPro" id="IPR010432">
    <property type="entry name" value="RDD"/>
</dbReference>
<keyword evidence="5 6" id="KW-0472">Membrane</keyword>
<dbReference type="PANTHER" id="PTHR36115">
    <property type="entry name" value="PROLINE-RICH ANTIGEN HOMOLOG-RELATED"/>
    <property type="match status" value="1"/>
</dbReference>
<evidence type="ECO:0000256" key="5">
    <source>
        <dbReference type="ARBA" id="ARBA00023136"/>
    </source>
</evidence>
<dbReference type="Proteomes" id="UP000253782">
    <property type="component" value="Unassembled WGS sequence"/>
</dbReference>
<dbReference type="OrthoDB" id="8612316at2"/>
<evidence type="ECO:0000256" key="1">
    <source>
        <dbReference type="ARBA" id="ARBA00004651"/>
    </source>
</evidence>
<keyword evidence="2" id="KW-1003">Cell membrane</keyword>
<keyword evidence="3 6" id="KW-0812">Transmembrane</keyword>
<keyword evidence="4 6" id="KW-1133">Transmembrane helix</keyword>
<keyword evidence="9" id="KW-1185">Reference proteome</keyword>
<accession>A0A369UL57</accession>
<organism evidence="8 9">
    <name type="scientific">Dyella tabacisoli</name>
    <dbReference type="NCBI Taxonomy" id="2282381"/>
    <lineage>
        <taxon>Bacteria</taxon>
        <taxon>Pseudomonadati</taxon>
        <taxon>Pseudomonadota</taxon>
        <taxon>Gammaproteobacteria</taxon>
        <taxon>Lysobacterales</taxon>
        <taxon>Rhodanobacteraceae</taxon>
        <taxon>Dyella</taxon>
    </lineage>
</organism>
<dbReference type="Pfam" id="PF06271">
    <property type="entry name" value="RDD"/>
    <property type="match status" value="1"/>
</dbReference>
<feature type="domain" description="RDD" evidence="7">
    <location>
        <begin position="29"/>
        <end position="159"/>
    </location>
</feature>
<dbReference type="InterPro" id="IPR051791">
    <property type="entry name" value="Pra-immunoreactive"/>
</dbReference>
<evidence type="ECO:0000313" key="8">
    <source>
        <dbReference type="EMBL" id="RDD80458.1"/>
    </source>
</evidence>
<sequence length="166" mass="17272">MDVNPYAAPQAVVEDVEGFSARDIEARKASRGRRLGAALLDGLLLGIGVTILLFAVVPYAATSNISAGGLVTGLLLLAGIAVANCVLLHRNGQTIGKLILGIKVVRTDGSRIGLGRIIGLRIVPISLLGGVPYLGGLIHLVDSLMIFGAERRCLHDVFADTVVINA</sequence>
<evidence type="ECO:0000313" key="9">
    <source>
        <dbReference type="Proteomes" id="UP000253782"/>
    </source>
</evidence>
<evidence type="ECO:0000256" key="3">
    <source>
        <dbReference type="ARBA" id="ARBA00022692"/>
    </source>
</evidence>